<evidence type="ECO:0000256" key="6">
    <source>
        <dbReference type="ARBA" id="ARBA00022989"/>
    </source>
</evidence>
<dbReference type="Proteomes" id="UP000294664">
    <property type="component" value="Unassembled WGS sequence"/>
</dbReference>
<keyword evidence="4 9" id="KW-0812">Transmembrane</keyword>
<sequence>MSGLNAFQLLNGLTFAALLFIVASGFTLIFGLLRIVNLAHGALYLLGGYAAYATASASGSFLAGMLAAMLAVAVMGLVLDQGLLRFVRGHELRQVLLTLGVGLVLNDMMLVVFGGDTYTVPAPEFLRGALRFAGMFYPKYRLFVLVLGIVIFILLWLLLNRTRLGALIRAGVDDPETIEAMGINIRRIFLLTFMLGAALAGLGGAVGGAFLTLYPSADAEILVFSLAVVIIGGRGSLVGAAVGALMVGMLNTVGQVMFPEFAYFVIFGPMAAILAFRPLGLFGRTA</sequence>
<evidence type="ECO:0000256" key="1">
    <source>
        <dbReference type="ARBA" id="ARBA00004651"/>
    </source>
</evidence>
<keyword evidence="11" id="KW-1185">Reference proteome</keyword>
<gene>
    <name evidence="10" type="ORF">EDC64_11942</name>
</gene>
<comment type="caution">
    <text evidence="10">The sequence shown here is derived from an EMBL/GenBank/DDBJ whole genome shotgun (WGS) entry which is preliminary data.</text>
</comment>
<dbReference type="OrthoDB" id="9807115at2"/>
<evidence type="ECO:0000256" key="7">
    <source>
        <dbReference type="ARBA" id="ARBA00023136"/>
    </source>
</evidence>
<dbReference type="RefSeq" id="WP_132035504.1">
    <property type="nucleotide sequence ID" value="NZ_SMAI01000019.1"/>
</dbReference>
<dbReference type="PANTHER" id="PTHR11795:SF442">
    <property type="entry name" value="ABC TRANSPORTER ATP-BINDING PROTEIN"/>
    <property type="match status" value="1"/>
</dbReference>
<comment type="similarity">
    <text evidence="8">Belongs to the binding-protein-dependent transport system permease family. LivHM subfamily.</text>
</comment>
<dbReference type="EMBL" id="SMAI01000019">
    <property type="protein sequence ID" value="TCT01072.1"/>
    <property type="molecule type" value="Genomic_DNA"/>
</dbReference>
<evidence type="ECO:0000256" key="3">
    <source>
        <dbReference type="ARBA" id="ARBA00022475"/>
    </source>
</evidence>
<dbReference type="InterPro" id="IPR001851">
    <property type="entry name" value="ABC_transp_permease"/>
</dbReference>
<reference evidence="10 11" key="1">
    <citation type="submission" date="2019-03" db="EMBL/GenBank/DDBJ databases">
        <title>Genomic Encyclopedia of Type Strains, Phase IV (KMG-IV): sequencing the most valuable type-strain genomes for metagenomic binning, comparative biology and taxonomic classification.</title>
        <authorList>
            <person name="Goeker M."/>
        </authorList>
    </citation>
    <scope>NUCLEOTIDE SEQUENCE [LARGE SCALE GENOMIC DNA]</scope>
    <source>
        <strain evidence="10 11">DSM 9035</strain>
    </source>
</reference>
<keyword evidence="6 9" id="KW-1133">Transmembrane helix</keyword>
<dbReference type="GO" id="GO:0022857">
    <property type="term" value="F:transmembrane transporter activity"/>
    <property type="evidence" value="ECO:0007669"/>
    <property type="project" value="InterPro"/>
</dbReference>
<evidence type="ECO:0000256" key="5">
    <source>
        <dbReference type="ARBA" id="ARBA00022970"/>
    </source>
</evidence>
<dbReference type="InterPro" id="IPR052157">
    <property type="entry name" value="BCAA_transport_permease"/>
</dbReference>
<feature type="transmembrane region" description="Helical" evidence="9">
    <location>
        <begin position="12"/>
        <end position="33"/>
    </location>
</feature>
<proteinExistence type="inferred from homology"/>
<dbReference type="AlphaFoldDB" id="A0A4R3LL94"/>
<feature type="transmembrane region" description="Helical" evidence="9">
    <location>
        <begin position="140"/>
        <end position="159"/>
    </location>
</feature>
<feature type="transmembrane region" description="Helical" evidence="9">
    <location>
        <begin position="188"/>
        <end position="215"/>
    </location>
</feature>
<evidence type="ECO:0000256" key="8">
    <source>
        <dbReference type="ARBA" id="ARBA00037998"/>
    </source>
</evidence>
<feature type="transmembrane region" description="Helical" evidence="9">
    <location>
        <begin position="61"/>
        <end position="83"/>
    </location>
</feature>
<comment type="subcellular location">
    <subcellularLocation>
        <location evidence="1">Cell membrane</location>
        <topology evidence="1">Multi-pass membrane protein</topology>
    </subcellularLocation>
</comment>
<dbReference type="CDD" id="cd06582">
    <property type="entry name" value="TM_PBP1_LivH_like"/>
    <property type="match status" value="1"/>
</dbReference>
<dbReference type="Pfam" id="PF02653">
    <property type="entry name" value="BPD_transp_2"/>
    <property type="match status" value="1"/>
</dbReference>
<organism evidence="10 11">
    <name type="scientific">Aquabacter spiritensis</name>
    <dbReference type="NCBI Taxonomy" id="933073"/>
    <lineage>
        <taxon>Bacteria</taxon>
        <taxon>Pseudomonadati</taxon>
        <taxon>Pseudomonadota</taxon>
        <taxon>Alphaproteobacteria</taxon>
        <taxon>Hyphomicrobiales</taxon>
        <taxon>Xanthobacteraceae</taxon>
        <taxon>Aquabacter</taxon>
    </lineage>
</organism>
<protein>
    <submittedName>
        <fullName evidence="10">Amino acid/amide ABC transporter membrane protein 1 (HAAT family)</fullName>
    </submittedName>
</protein>
<feature type="transmembrane region" description="Helical" evidence="9">
    <location>
        <begin position="261"/>
        <end position="280"/>
    </location>
</feature>
<keyword evidence="5" id="KW-0029">Amino-acid transport</keyword>
<keyword evidence="7 9" id="KW-0472">Membrane</keyword>
<dbReference type="PANTHER" id="PTHR11795">
    <property type="entry name" value="BRANCHED-CHAIN AMINO ACID TRANSPORT SYSTEM PERMEASE PROTEIN LIVH"/>
    <property type="match status" value="1"/>
</dbReference>
<dbReference type="GO" id="GO:0006865">
    <property type="term" value="P:amino acid transport"/>
    <property type="evidence" value="ECO:0007669"/>
    <property type="project" value="UniProtKB-KW"/>
</dbReference>
<accession>A0A4R3LL94</accession>
<evidence type="ECO:0000313" key="10">
    <source>
        <dbReference type="EMBL" id="TCT01072.1"/>
    </source>
</evidence>
<feature type="transmembrane region" description="Helical" evidence="9">
    <location>
        <begin position="95"/>
        <end position="120"/>
    </location>
</feature>
<keyword evidence="2" id="KW-0813">Transport</keyword>
<keyword evidence="3" id="KW-1003">Cell membrane</keyword>
<dbReference type="GO" id="GO:0005886">
    <property type="term" value="C:plasma membrane"/>
    <property type="evidence" value="ECO:0007669"/>
    <property type="project" value="UniProtKB-SubCell"/>
</dbReference>
<evidence type="ECO:0000256" key="2">
    <source>
        <dbReference type="ARBA" id="ARBA00022448"/>
    </source>
</evidence>
<name>A0A4R3LL94_9HYPH</name>
<evidence type="ECO:0000256" key="9">
    <source>
        <dbReference type="SAM" id="Phobius"/>
    </source>
</evidence>
<evidence type="ECO:0000313" key="11">
    <source>
        <dbReference type="Proteomes" id="UP000294664"/>
    </source>
</evidence>
<evidence type="ECO:0000256" key="4">
    <source>
        <dbReference type="ARBA" id="ARBA00022692"/>
    </source>
</evidence>
<feature type="transmembrane region" description="Helical" evidence="9">
    <location>
        <begin position="221"/>
        <end position="249"/>
    </location>
</feature>